<gene>
    <name evidence="2" type="ORF">EV378_4809</name>
</gene>
<dbReference type="Gene3D" id="3.90.1200.10">
    <property type="match status" value="1"/>
</dbReference>
<dbReference type="InterPro" id="IPR011009">
    <property type="entry name" value="Kinase-like_dom_sf"/>
</dbReference>
<dbReference type="SUPFAM" id="SSF56112">
    <property type="entry name" value="Protein kinase-like (PK-like)"/>
    <property type="match status" value="1"/>
</dbReference>
<keyword evidence="2" id="KW-0808">Transferase</keyword>
<evidence type="ECO:0000259" key="1">
    <source>
        <dbReference type="Pfam" id="PF01636"/>
    </source>
</evidence>
<dbReference type="OrthoDB" id="3723194at2"/>
<organism evidence="2 3">
    <name type="scientific">Pseudonocardia endophytica</name>
    <dbReference type="NCBI Taxonomy" id="401976"/>
    <lineage>
        <taxon>Bacteria</taxon>
        <taxon>Bacillati</taxon>
        <taxon>Actinomycetota</taxon>
        <taxon>Actinomycetes</taxon>
        <taxon>Pseudonocardiales</taxon>
        <taxon>Pseudonocardiaceae</taxon>
        <taxon>Pseudonocardia</taxon>
    </lineage>
</organism>
<dbReference type="EMBL" id="SMFZ01000002">
    <property type="protein sequence ID" value="TCK20845.1"/>
    <property type="molecule type" value="Genomic_DNA"/>
</dbReference>
<dbReference type="InterPro" id="IPR002575">
    <property type="entry name" value="Aminoglycoside_PTrfase"/>
</dbReference>
<evidence type="ECO:0000313" key="2">
    <source>
        <dbReference type="EMBL" id="TCK20845.1"/>
    </source>
</evidence>
<dbReference type="RefSeq" id="WP_132429672.1">
    <property type="nucleotide sequence ID" value="NZ_SMFZ01000002.1"/>
</dbReference>
<accession>A0A4R1HK11</accession>
<reference evidence="2 3" key="1">
    <citation type="submission" date="2019-03" db="EMBL/GenBank/DDBJ databases">
        <title>Sequencing the genomes of 1000 actinobacteria strains.</title>
        <authorList>
            <person name="Klenk H.-P."/>
        </authorList>
    </citation>
    <scope>NUCLEOTIDE SEQUENCE [LARGE SCALE GENOMIC DNA]</scope>
    <source>
        <strain evidence="2 3">DSM 44969</strain>
    </source>
</reference>
<keyword evidence="3" id="KW-1185">Reference proteome</keyword>
<dbReference type="GO" id="GO:0016740">
    <property type="term" value="F:transferase activity"/>
    <property type="evidence" value="ECO:0007669"/>
    <property type="project" value="UniProtKB-KW"/>
</dbReference>
<dbReference type="Pfam" id="PF01636">
    <property type="entry name" value="APH"/>
    <property type="match status" value="1"/>
</dbReference>
<proteinExistence type="predicted"/>
<evidence type="ECO:0000313" key="3">
    <source>
        <dbReference type="Proteomes" id="UP000295560"/>
    </source>
</evidence>
<sequence>MPQEAWVSALARRERRTPRIVGREPLAGGYVSGSVERVDLDDGRSVVVKEASATEVAAMRAIAVVDGVDRPRMLAVSGRTIVLAHHDGPVAPADAPVPDEVWRTLALVHAHWRRNRPRGIPVVDVPWWRSLCEHVLVALRAAAGRDPGLAGAVTAVERWAEDPRIARALSALPRTVCHGDAHRGNVLLASDGPVLIDWGNARVAPGGLDTTVLTAPDPSGPADLPPDPVPAAYTGTLADRLGNPDPPELAEVEREWALVQAHVQYLGFAADHQSSERVKGMVDVAARALDRLGPALDALR</sequence>
<comment type="caution">
    <text evidence="2">The sequence shown here is derived from an EMBL/GenBank/DDBJ whole genome shotgun (WGS) entry which is preliminary data.</text>
</comment>
<protein>
    <submittedName>
        <fullName evidence="2">Phosphotransferase family enzyme</fullName>
    </submittedName>
</protein>
<name>A0A4R1HK11_PSEEN</name>
<dbReference type="Proteomes" id="UP000295560">
    <property type="component" value="Unassembled WGS sequence"/>
</dbReference>
<dbReference type="AlphaFoldDB" id="A0A4R1HK11"/>
<feature type="domain" description="Aminoglycoside phosphotransferase" evidence="1">
    <location>
        <begin position="56"/>
        <end position="223"/>
    </location>
</feature>